<gene>
    <name evidence="1" type="ORF">EJD97_007416</name>
</gene>
<sequence length="132" mass="14982">MPAVYKMIATVMLQNGFESGLRLGRDSQGIIELFPVLIKGSRYCLGYIPTDDDMKVKKKNDQALAKTIPHMYQSFPIGEYAEHEDHGICDLFEVIDVIFEKEVELTGIRDAEPGEVLRNWTSTPILIPRTPR</sequence>
<organism evidence="1">
    <name type="scientific">Solanum chilense</name>
    <name type="common">Tomato</name>
    <name type="synonym">Lycopersicon chilense</name>
    <dbReference type="NCBI Taxonomy" id="4083"/>
    <lineage>
        <taxon>Eukaryota</taxon>
        <taxon>Viridiplantae</taxon>
        <taxon>Streptophyta</taxon>
        <taxon>Embryophyta</taxon>
        <taxon>Tracheophyta</taxon>
        <taxon>Spermatophyta</taxon>
        <taxon>Magnoliopsida</taxon>
        <taxon>eudicotyledons</taxon>
        <taxon>Gunneridae</taxon>
        <taxon>Pentapetalae</taxon>
        <taxon>asterids</taxon>
        <taxon>lamiids</taxon>
        <taxon>Solanales</taxon>
        <taxon>Solanaceae</taxon>
        <taxon>Solanoideae</taxon>
        <taxon>Solaneae</taxon>
        <taxon>Solanum</taxon>
        <taxon>Solanum subgen. Lycopersicon</taxon>
    </lineage>
</organism>
<reference evidence="1" key="1">
    <citation type="submission" date="2019-05" db="EMBL/GenBank/DDBJ databases">
        <title>The de novo reference genome and transcriptome assemblies of the wild tomato species Solanum chilense.</title>
        <authorList>
            <person name="Stam R."/>
            <person name="Nosenko T."/>
            <person name="Hoerger A.C."/>
            <person name="Stephan W."/>
            <person name="Seidel M.A."/>
            <person name="Kuhn J.M.M."/>
            <person name="Haberer G."/>
            <person name="Tellier A."/>
        </authorList>
    </citation>
    <scope>NUCLEOTIDE SEQUENCE</scope>
    <source>
        <tissue evidence="1">Mature leaves</tissue>
    </source>
</reference>
<dbReference type="AlphaFoldDB" id="A0A6N2BRX0"/>
<dbReference type="EMBL" id="RXGB01002077">
    <property type="protein sequence ID" value="TMW96400.1"/>
    <property type="molecule type" value="Genomic_DNA"/>
</dbReference>
<name>A0A6N2BRX0_SOLCI</name>
<accession>A0A6N2BRX0</accession>
<evidence type="ECO:0000313" key="1">
    <source>
        <dbReference type="EMBL" id="TMW96400.1"/>
    </source>
</evidence>
<protein>
    <recommendedName>
        <fullName evidence="2">G-patch domain-containing protein</fullName>
    </recommendedName>
</protein>
<comment type="caution">
    <text evidence="1">The sequence shown here is derived from an EMBL/GenBank/DDBJ whole genome shotgun (WGS) entry which is preliminary data.</text>
</comment>
<proteinExistence type="predicted"/>
<evidence type="ECO:0008006" key="2">
    <source>
        <dbReference type="Google" id="ProtNLM"/>
    </source>
</evidence>